<accession>A0ABN8YDF4</accession>
<proteinExistence type="predicted"/>
<protein>
    <submittedName>
        <fullName evidence="2">Uncharacterized protein</fullName>
    </submittedName>
</protein>
<evidence type="ECO:0000256" key="1">
    <source>
        <dbReference type="SAM" id="MobiDB-lite"/>
    </source>
</evidence>
<feature type="region of interest" description="Disordered" evidence="1">
    <location>
        <begin position="1"/>
        <end position="39"/>
    </location>
</feature>
<evidence type="ECO:0000313" key="2">
    <source>
        <dbReference type="EMBL" id="CAI9159593.1"/>
    </source>
</evidence>
<evidence type="ECO:0000313" key="3">
    <source>
        <dbReference type="Proteomes" id="UP001176941"/>
    </source>
</evidence>
<organism evidence="2 3">
    <name type="scientific">Rangifer tarandus platyrhynchus</name>
    <name type="common">Svalbard reindeer</name>
    <dbReference type="NCBI Taxonomy" id="3082113"/>
    <lineage>
        <taxon>Eukaryota</taxon>
        <taxon>Metazoa</taxon>
        <taxon>Chordata</taxon>
        <taxon>Craniata</taxon>
        <taxon>Vertebrata</taxon>
        <taxon>Euteleostomi</taxon>
        <taxon>Mammalia</taxon>
        <taxon>Eutheria</taxon>
        <taxon>Laurasiatheria</taxon>
        <taxon>Artiodactyla</taxon>
        <taxon>Ruminantia</taxon>
        <taxon>Pecora</taxon>
        <taxon>Cervidae</taxon>
        <taxon>Odocoileinae</taxon>
        <taxon>Rangifer</taxon>
    </lineage>
</organism>
<sequence>MEDVRRGGASKSSGTAGGLHTHLLREPETRGRGAGPGALPERLTAAIKGALCTPSPGSCARPARQPLVSGC</sequence>
<name>A0ABN8YDF4_RANTA</name>
<reference evidence="2" key="1">
    <citation type="submission" date="2023-04" db="EMBL/GenBank/DDBJ databases">
        <authorList>
            <consortium name="ELIXIR-Norway"/>
        </authorList>
    </citation>
    <scope>NUCLEOTIDE SEQUENCE [LARGE SCALE GENOMIC DNA]</scope>
</reference>
<dbReference type="EMBL" id="OX459955">
    <property type="protein sequence ID" value="CAI9159593.1"/>
    <property type="molecule type" value="Genomic_DNA"/>
</dbReference>
<dbReference type="Proteomes" id="UP001176941">
    <property type="component" value="Chromosome 19"/>
</dbReference>
<gene>
    <name evidence="2" type="ORF">MRATA1EN1_LOCUS8555</name>
</gene>
<keyword evidence="3" id="KW-1185">Reference proteome</keyword>